<gene>
    <name evidence="3" type="ORF">GCM10022268_31190</name>
</gene>
<dbReference type="Proteomes" id="UP001500523">
    <property type="component" value="Unassembled WGS sequence"/>
</dbReference>
<evidence type="ECO:0000259" key="2">
    <source>
        <dbReference type="Pfam" id="PF00144"/>
    </source>
</evidence>
<dbReference type="InterPro" id="IPR050789">
    <property type="entry name" value="Diverse_Enzym_Activities"/>
</dbReference>
<dbReference type="InterPro" id="IPR019734">
    <property type="entry name" value="TPR_rpt"/>
</dbReference>
<accession>A0ABP7EKR4</accession>
<dbReference type="SMART" id="SM00028">
    <property type="entry name" value="TPR"/>
    <property type="match status" value="1"/>
</dbReference>
<organism evidence="3 4">
    <name type="scientific">Sphingomonas cynarae</name>
    <dbReference type="NCBI Taxonomy" id="930197"/>
    <lineage>
        <taxon>Bacteria</taxon>
        <taxon>Pseudomonadati</taxon>
        <taxon>Pseudomonadota</taxon>
        <taxon>Alphaproteobacteria</taxon>
        <taxon>Sphingomonadales</taxon>
        <taxon>Sphingomonadaceae</taxon>
        <taxon>Sphingomonas</taxon>
    </lineage>
</organism>
<dbReference type="SUPFAM" id="SSF56601">
    <property type="entry name" value="beta-lactamase/transpeptidase-like"/>
    <property type="match status" value="1"/>
</dbReference>
<feature type="domain" description="Beta-lactamase-related" evidence="2">
    <location>
        <begin position="1"/>
        <end position="317"/>
    </location>
</feature>
<name>A0ABP7EKR4_9SPHN</name>
<evidence type="ECO:0000313" key="3">
    <source>
        <dbReference type="EMBL" id="GAA3720654.1"/>
    </source>
</evidence>
<dbReference type="SUPFAM" id="SSF48452">
    <property type="entry name" value="TPR-like"/>
    <property type="match status" value="1"/>
</dbReference>
<evidence type="ECO:0000313" key="4">
    <source>
        <dbReference type="Proteomes" id="UP001500523"/>
    </source>
</evidence>
<dbReference type="Gene3D" id="3.40.710.10">
    <property type="entry name" value="DD-peptidase/beta-lactamase superfamily"/>
    <property type="match status" value="1"/>
</dbReference>
<keyword evidence="1" id="KW-0802">TPR repeat</keyword>
<dbReference type="InterPro" id="IPR012338">
    <property type="entry name" value="Beta-lactam/transpept-like"/>
</dbReference>
<evidence type="ECO:0000256" key="1">
    <source>
        <dbReference type="PROSITE-ProRule" id="PRU00339"/>
    </source>
</evidence>
<dbReference type="EMBL" id="BAABBF010000008">
    <property type="protein sequence ID" value="GAA3720654.1"/>
    <property type="molecule type" value="Genomic_DNA"/>
</dbReference>
<keyword evidence="4" id="KW-1185">Reference proteome</keyword>
<dbReference type="InterPro" id="IPR001466">
    <property type="entry name" value="Beta-lactam-related"/>
</dbReference>
<proteinExistence type="predicted"/>
<feature type="repeat" description="TPR" evidence="1">
    <location>
        <begin position="408"/>
        <end position="441"/>
    </location>
</feature>
<dbReference type="InterPro" id="IPR011990">
    <property type="entry name" value="TPR-like_helical_dom_sf"/>
</dbReference>
<protein>
    <recommendedName>
        <fullName evidence="2">Beta-lactamase-related domain-containing protein</fullName>
    </recommendedName>
</protein>
<dbReference type="Pfam" id="PF00144">
    <property type="entry name" value="Beta-lactamase"/>
    <property type="match status" value="1"/>
</dbReference>
<dbReference type="PANTHER" id="PTHR43283">
    <property type="entry name" value="BETA-LACTAMASE-RELATED"/>
    <property type="match status" value="1"/>
</dbReference>
<sequence length="457" mass="49192">MKRRRIPGLQIAIVRHGHIVFDGAYGTADAETGIPVTRNSLFTLNSSTKSFTGVAIMQLVQAGKLSLDAPASTYIDDWPAQWGTVSIRQLLTHLSGLPDVLEQPKGQGTGSLIGDGDETSAWMTVKARPVEAAPGTRFRYNQTNYVLLGKIIDKLSGTPFTRYMKTHEFDPVGASHFAFGDTRDVISGRARIYRYANGAIDGSTRGAALEHAFDEFAPFMRTAGGLNGSATDVAWWLIGLQNGTLLDRASLATMWTPGRYADGKPTQWGMGWPLRPDTRHPVATGIGGRRSAFFVYPKDDLAIVVLTNLAGANPEEFIAEIAGSFYPELRLVNGGGLSPAANKLRVALAAAPAVAPEATYAGLQRADAGFVVSEDELNDWGGRLLSAGMQDDALRIFLLNTCLHPDGANTWDSLAEAHEARHEPAEAIAAYRRSLHLDESNDHAKAHLKLLGAGMAN</sequence>
<reference evidence="4" key="1">
    <citation type="journal article" date="2019" name="Int. J. Syst. Evol. Microbiol.">
        <title>The Global Catalogue of Microorganisms (GCM) 10K type strain sequencing project: providing services to taxonomists for standard genome sequencing and annotation.</title>
        <authorList>
            <consortium name="The Broad Institute Genomics Platform"/>
            <consortium name="The Broad Institute Genome Sequencing Center for Infectious Disease"/>
            <person name="Wu L."/>
            <person name="Ma J."/>
        </authorList>
    </citation>
    <scope>NUCLEOTIDE SEQUENCE [LARGE SCALE GENOMIC DNA]</scope>
    <source>
        <strain evidence="4">JCM 17498</strain>
    </source>
</reference>
<dbReference type="Gene3D" id="1.25.40.10">
    <property type="entry name" value="Tetratricopeptide repeat domain"/>
    <property type="match status" value="1"/>
</dbReference>
<comment type="caution">
    <text evidence="3">The sequence shown here is derived from an EMBL/GenBank/DDBJ whole genome shotgun (WGS) entry which is preliminary data.</text>
</comment>
<dbReference type="PROSITE" id="PS50005">
    <property type="entry name" value="TPR"/>
    <property type="match status" value="1"/>
</dbReference>